<dbReference type="InterPro" id="IPR050258">
    <property type="entry name" value="Leguminous_Lectin"/>
</dbReference>
<keyword evidence="5" id="KW-0723">Serine/threonine-protein kinase</keyword>
<dbReference type="EMBL" id="PDCK01000039">
    <property type="protein sequence ID" value="PRQ59335.1"/>
    <property type="molecule type" value="Genomic_DNA"/>
</dbReference>
<keyword evidence="3" id="KW-0812">Transmembrane</keyword>
<proteinExistence type="inferred from homology"/>
<keyword evidence="6" id="KW-1185">Reference proteome</keyword>
<keyword evidence="2" id="KW-0430">Lectin</keyword>
<dbReference type="OMA" id="MLFMWAI"/>
<dbReference type="Gramene" id="PRQ59335">
    <property type="protein sequence ID" value="PRQ59335"/>
    <property type="gene ID" value="RchiOBHm_Chr1g0369101"/>
</dbReference>
<dbReference type="SUPFAM" id="SSF49899">
    <property type="entry name" value="Concanavalin A-like lectins/glucanases"/>
    <property type="match status" value="1"/>
</dbReference>
<feature type="transmembrane region" description="Helical" evidence="3">
    <location>
        <begin position="297"/>
        <end position="322"/>
    </location>
</feature>
<dbReference type="InterPro" id="IPR013320">
    <property type="entry name" value="ConA-like_dom_sf"/>
</dbReference>
<comment type="caution">
    <text evidence="5">The sequence shown here is derived from an EMBL/GenBank/DDBJ whole genome shotgun (WGS) entry which is preliminary data.</text>
</comment>
<dbReference type="GO" id="GO:0030246">
    <property type="term" value="F:carbohydrate binding"/>
    <property type="evidence" value="ECO:0007669"/>
    <property type="project" value="UniProtKB-KW"/>
</dbReference>
<keyword evidence="3" id="KW-0472">Membrane</keyword>
<evidence type="ECO:0000256" key="3">
    <source>
        <dbReference type="SAM" id="Phobius"/>
    </source>
</evidence>
<keyword evidence="3" id="KW-1133">Transmembrane helix</keyword>
<sequence>MAKFTVSSCSFPFILLLFPFYSLTLTLIAKPISSSSLQALNTTIPQNFDSEIALFGDAADGGSYVNLTGGSASSSGLLLRRKPFKVADANLSNPASFSSELIFSITPGNGDGIVVVFVPGDLGSRFSGKGPFGLGGENRFLGIEFDTEMNENVNDVNANHIGVNVGSFVSLTVGNVTALNLVLNSGQKMKSWIDYDASSKRLEIRLSKLGEPRPYNPIVAHGIDLLAMWKDKDVYVGISSSNSNGSSSQISSVYSWSFRMRKVPRMHSHPVNPRGYLDDQHGGNPGLDNRMACPLSILAGIIFMTGCGALVSFVMLFLWAIIVNRHTVFPAEVLPDEFPVKPNPTDFRYEKISVVVEEDADADGVKK</sequence>
<keyword evidence="5" id="KW-0418">Kinase</keyword>
<feature type="domain" description="Legume lectin" evidence="4">
    <location>
        <begin position="47"/>
        <end position="265"/>
    </location>
</feature>
<organism evidence="5 6">
    <name type="scientific">Rosa chinensis</name>
    <name type="common">China rose</name>
    <dbReference type="NCBI Taxonomy" id="74649"/>
    <lineage>
        <taxon>Eukaryota</taxon>
        <taxon>Viridiplantae</taxon>
        <taxon>Streptophyta</taxon>
        <taxon>Embryophyta</taxon>
        <taxon>Tracheophyta</taxon>
        <taxon>Spermatophyta</taxon>
        <taxon>Magnoliopsida</taxon>
        <taxon>eudicotyledons</taxon>
        <taxon>Gunneridae</taxon>
        <taxon>Pentapetalae</taxon>
        <taxon>rosids</taxon>
        <taxon>fabids</taxon>
        <taxon>Rosales</taxon>
        <taxon>Rosaceae</taxon>
        <taxon>Rosoideae</taxon>
        <taxon>Rosoideae incertae sedis</taxon>
        <taxon>Rosa</taxon>
    </lineage>
</organism>
<dbReference type="CDD" id="cd06899">
    <property type="entry name" value="lectin_legume_LecRK_Arcelin_ConA"/>
    <property type="match status" value="1"/>
</dbReference>
<dbReference type="InterPro" id="IPR001220">
    <property type="entry name" value="Legume_lectin_dom"/>
</dbReference>
<gene>
    <name evidence="5" type="ORF">RchiOBHm_Chr1g0369101</name>
</gene>
<dbReference type="OrthoDB" id="2019747at2759"/>
<dbReference type="STRING" id="74649.A0A2P6SKX1"/>
<dbReference type="PANTHER" id="PTHR32401:SF15">
    <property type="entry name" value="L-TYPE LECTIN-DOMAIN CONTAINING RECEPTOR KINASE VIII.2-LIKE"/>
    <property type="match status" value="1"/>
</dbReference>
<comment type="similarity">
    <text evidence="1">Belongs to the leguminous lectin family.</text>
</comment>
<evidence type="ECO:0000256" key="2">
    <source>
        <dbReference type="ARBA" id="ARBA00022734"/>
    </source>
</evidence>
<evidence type="ECO:0000256" key="1">
    <source>
        <dbReference type="ARBA" id="ARBA00007606"/>
    </source>
</evidence>
<evidence type="ECO:0000259" key="4">
    <source>
        <dbReference type="Pfam" id="PF00139"/>
    </source>
</evidence>
<dbReference type="EC" id="2.7.11.1" evidence="5"/>
<dbReference type="AlphaFoldDB" id="A0A2P6SKX1"/>
<dbReference type="Proteomes" id="UP000238479">
    <property type="component" value="Chromosome 1"/>
</dbReference>
<keyword evidence="5" id="KW-0808">Transferase</keyword>
<evidence type="ECO:0000313" key="6">
    <source>
        <dbReference type="Proteomes" id="UP000238479"/>
    </source>
</evidence>
<dbReference type="GO" id="GO:0004674">
    <property type="term" value="F:protein serine/threonine kinase activity"/>
    <property type="evidence" value="ECO:0007669"/>
    <property type="project" value="UniProtKB-KW"/>
</dbReference>
<accession>A0A2P6SKX1</accession>
<dbReference type="PANTHER" id="PTHR32401">
    <property type="entry name" value="CONCANAVALIN A-LIKE LECTIN FAMILY PROTEIN"/>
    <property type="match status" value="1"/>
</dbReference>
<dbReference type="Pfam" id="PF00139">
    <property type="entry name" value="Lectin_legB"/>
    <property type="match status" value="1"/>
</dbReference>
<protein>
    <submittedName>
        <fullName evidence="5">Putative non-specific serine/threonine protein kinase</fullName>
        <ecNumber evidence="5">2.7.11.1</ecNumber>
    </submittedName>
</protein>
<reference evidence="5 6" key="1">
    <citation type="journal article" date="2018" name="Nat. Genet.">
        <title>The Rosa genome provides new insights in the design of modern roses.</title>
        <authorList>
            <person name="Bendahmane M."/>
        </authorList>
    </citation>
    <scope>NUCLEOTIDE SEQUENCE [LARGE SCALE GENOMIC DNA]</scope>
    <source>
        <strain evidence="6">cv. Old Blush</strain>
    </source>
</reference>
<name>A0A2P6SKX1_ROSCH</name>
<evidence type="ECO:0000313" key="5">
    <source>
        <dbReference type="EMBL" id="PRQ59335.1"/>
    </source>
</evidence>
<dbReference type="Gene3D" id="2.60.120.200">
    <property type="match status" value="1"/>
</dbReference>